<protein>
    <submittedName>
        <fullName evidence="1">Uncharacterized protein</fullName>
    </submittedName>
</protein>
<sequence length="68" mass="7774">MYITSYVCAYGGVAVLDCIFTMTFWGKKAGIRGCVTDMRRTGRRGEVNAENEIYDVHNLIKQRKHTNN</sequence>
<proteinExistence type="predicted"/>
<accession>A0A1A8WYD0</accession>
<dbReference type="AlphaFoldDB" id="A0A1A8WYD0"/>
<evidence type="ECO:0000313" key="1">
    <source>
        <dbReference type="EMBL" id="SBS97970.1"/>
    </source>
</evidence>
<dbReference type="Proteomes" id="UP000078546">
    <property type="component" value="Unassembled WGS sequence"/>
</dbReference>
<organism evidence="1 2">
    <name type="scientific">Plasmodium ovale curtisi</name>
    <dbReference type="NCBI Taxonomy" id="864141"/>
    <lineage>
        <taxon>Eukaryota</taxon>
        <taxon>Sar</taxon>
        <taxon>Alveolata</taxon>
        <taxon>Apicomplexa</taxon>
        <taxon>Aconoidasida</taxon>
        <taxon>Haemosporida</taxon>
        <taxon>Plasmodiidae</taxon>
        <taxon>Plasmodium</taxon>
        <taxon>Plasmodium (Plasmodium)</taxon>
    </lineage>
</organism>
<name>A0A1A8WYD0_PLAOA</name>
<evidence type="ECO:0000313" key="2">
    <source>
        <dbReference type="Proteomes" id="UP000078546"/>
    </source>
</evidence>
<reference evidence="2" key="1">
    <citation type="submission" date="2016-05" db="EMBL/GenBank/DDBJ databases">
        <authorList>
            <person name="Naeem Raeece"/>
        </authorList>
    </citation>
    <scope>NUCLEOTIDE SEQUENCE [LARGE SCALE GENOMIC DNA]</scope>
</reference>
<dbReference type="EMBL" id="FLQV01000773">
    <property type="protein sequence ID" value="SBS97970.1"/>
    <property type="molecule type" value="Genomic_DNA"/>
</dbReference>
<gene>
    <name evidence="1" type="ORF">POVCU1_042440</name>
</gene>